<organism evidence="2 3">
    <name type="scientific">Leucobacter viscericola</name>
    <dbReference type="NCBI Taxonomy" id="2714935"/>
    <lineage>
        <taxon>Bacteria</taxon>
        <taxon>Bacillati</taxon>
        <taxon>Actinomycetota</taxon>
        <taxon>Actinomycetes</taxon>
        <taxon>Micrococcales</taxon>
        <taxon>Microbacteriaceae</taxon>
        <taxon>Leucobacter</taxon>
    </lineage>
</organism>
<sequence>MQSRLIQTLRALIALMLLLLLVAQIVAVPLVASTFAYRYPEFAGLELPGIVAAILLILCVQVVFVCVWQLLSLVRVDRIFSRAAFRYVDVILISILAATLIVIIAFVGLILAEATTPTLSLLVVFGIVVGLGLSLLVMVMRGLLTKALQLEQDLSEVV</sequence>
<evidence type="ECO:0000313" key="3">
    <source>
        <dbReference type="Proteomes" id="UP000502677"/>
    </source>
</evidence>
<feature type="transmembrane region" description="Helical" evidence="1">
    <location>
        <begin position="118"/>
        <end position="139"/>
    </location>
</feature>
<protein>
    <submittedName>
        <fullName evidence="2">DUF2975 domain-containing protein</fullName>
    </submittedName>
</protein>
<keyword evidence="3" id="KW-1185">Reference proteome</keyword>
<keyword evidence="1" id="KW-0472">Membrane</keyword>
<proteinExistence type="predicted"/>
<dbReference type="Pfam" id="PF11188">
    <property type="entry name" value="DUF2975"/>
    <property type="match status" value="1"/>
</dbReference>
<reference evidence="2 3" key="1">
    <citation type="submission" date="2020-03" db="EMBL/GenBank/DDBJ databases">
        <title>Leucobacter sp. nov., isolated from beetles.</title>
        <authorList>
            <person name="Hyun D.-W."/>
            <person name="Bae J.-W."/>
        </authorList>
    </citation>
    <scope>NUCLEOTIDE SEQUENCE [LARGE SCALE GENOMIC DNA]</scope>
    <source>
        <strain evidence="2 3">HDW9C</strain>
    </source>
</reference>
<evidence type="ECO:0000256" key="1">
    <source>
        <dbReference type="SAM" id="Phobius"/>
    </source>
</evidence>
<dbReference type="EMBL" id="CP049863">
    <property type="protein sequence ID" value="QIK64055.1"/>
    <property type="molecule type" value="Genomic_DNA"/>
</dbReference>
<dbReference type="AlphaFoldDB" id="A0A6G7XHL7"/>
<name>A0A6G7XHL7_9MICO</name>
<feature type="transmembrane region" description="Helical" evidence="1">
    <location>
        <begin position="86"/>
        <end position="112"/>
    </location>
</feature>
<dbReference type="Proteomes" id="UP000502677">
    <property type="component" value="Chromosome"/>
</dbReference>
<dbReference type="RefSeq" id="WP_166292395.1">
    <property type="nucleotide sequence ID" value="NZ_CP049863.1"/>
</dbReference>
<accession>A0A6G7XHL7</accession>
<keyword evidence="1" id="KW-1133">Transmembrane helix</keyword>
<dbReference type="InterPro" id="IPR021354">
    <property type="entry name" value="DUF2975"/>
</dbReference>
<keyword evidence="1" id="KW-0812">Transmembrane</keyword>
<gene>
    <name evidence="2" type="ORF">G7068_13265</name>
</gene>
<feature type="transmembrane region" description="Helical" evidence="1">
    <location>
        <begin position="51"/>
        <end position="74"/>
    </location>
</feature>
<dbReference type="KEGG" id="lvi:G7068_13265"/>
<evidence type="ECO:0000313" key="2">
    <source>
        <dbReference type="EMBL" id="QIK64055.1"/>
    </source>
</evidence>